<dbReference type="Proteomes" id="UP000001514">
    <property type="component" value="Unassembled WGS sequence"/>
</dbReference>
<dbReference type="Gene3D" id="1.25.40.10">
    <property type="entry name" value="Tetratricopeptide repeat domain"/>
    <property type="match status" value="1"/>
</dbReference>
<dbReference type="InterPro" id="IPR011990">
    <property type="entry name" value="TPR-like_helical_dom_sf"/>
</dbReference>
<evidence type="ECO:0000313" key="2">
    <source>
        <dbReference type="Proteomes" id="UP000001514"/>
    </source>
</evidence>
<dbReference type="PANTHER" id="PTHR26312:SF132">
    <property type="entry name" value="OS01G0855200 PROTEIN"/>
    <property type="match status" value="1"/>
</dbReference>
<gene>
    <name evidence="1" type="ORF">SELMODRAFT_437528</name>
</gene>
<sequence length="665" mass="73976">MLDRQDYGCVFARSLPLRVLELAPLRVSSKIKIYLDEPLLQKIDMKKLAASCAFADALLQMDQKNNAAYDFERKVLPEILELCQEIDSSRPYMSILHESGILDCFPNLRKYLDTIKTCGVRKNFKVNNESSGSKNYLSYVALLNELLTMSSQLHEDIDHPQNHKYMAHQVALLYQCINHVKGEVRPLKKPIEERFNGLKNLVESNSNGGSHLTDFYKTWLRDLTSGIRAIVSSFPPDVVSNVDPLGKSLKWTSTMPLLVSSVLVNPSEIAAAQRPCRADSCERFSCWGQRSCSWKALGGGRNQGLGRMGRTRRTRRACQTRCENRDDLRVSECSTSYIPGNSSSLGESLSGETITGTGAATPCSIAGAFSSMVVMLTSVQRYALLARSSSHGAEFPALLASVQTDMHCSFLWLFQHVFAKTPRLMLSLMIILANFVALSAAGTFGLEQQQVEVCSNGLSSSKSKKTTTDTSSSQDVFISGAFAHEVSPSSGDEELFMVSMLEQAAEEHKVGNHGKPPHAVEIGPAAALVAPISVHLEADDYECFDRTELLYQEALATDQNNPLILANYAEFLFLVRRDYERAHSVFHLALRADPEDAEIICRYGKFLWLVHRDRRAAEEAYRAAMAAEPSNPFYAGCYAHFLWHSGEDPAASRLIERVSQRKIDQ</sequence>
<dbReference type="EMBL" id="GL377565">
    <property type="protein sequence ID" value="EFJ37987.1"/>
    <property type="molecule type" value="Genomic_DNA"/>
</dbReference>
<dbReference type="eggNOG" id="ENOG502QU31">
    <property type="taxonomic scope" value="Eukaryota"/>
</dbReference>
<dbReference type="InParanoid" id="D8QMU1"/>
<dbReference type="PANTHER" id="PTHR26312">
    <property type="entry name" value="TETRATRICOPEPTIDE REPEAT PROTEIN 5"/>
    <property type="match status" value="1"/>
</dbReference>
<name>D8QMU1_SELML</name>
<organism evidence="2">
    <name type="scientific">Selaginella moellendorffii</name>
    <name type="common">Spikemoss</name>
    <dbReference type="NCBI Taxonomy" id="88036"/>
    <lineage>
        <taxon>Eukaryota</taxon>
        <taxon>Viridiplantae</taxon>
        <taxon>Streptophyta</taxon>
        <taxon>Embryophyta</taxon>
        <taxon>Tracheophyta</taxon>
        <taxon>Lycopodiopsida</taxon>
        <taxon>Selaginellales</taxon>
        <taxon>Selaginellaceae</taxon>
        <taxon>Selaginella</taxon>
    </lineage>
</organism>
<protein>
    <submittedName>
        <fullName evidence="1">Uncharacterized protein</fullName>
    </submittedName>
</protein>
<dbReference type="AlphaFoldDB" id="D8QMU1"/>
<proteinExistence type="predicted"/>
<dbReference type="HOGENOM" id="CLU_413003_0_0_1"/>
<dbReference type="SUPFAM" id="SSF48452">
    <property type="entry name" value="TPR-like"/>
    <property type="match status" value="1"/>
</dbReference>
<dbReference type="Gramene" id="EFJ37987">
    <property type="protein sequence ID" value="EFJ37987"/>
    <property type="gene ID" value="SELMODRAFT_437528"/>
</dbReference>
<reference evidence="1 2" key="1">
    <citation type="journal article" date="2011" name="Science">
        <title>The Selaginella genome identifies genetic changes associated with the evolution of vascular plants.</title>
        <authorList>
            <person name="Banks J.A."/>
            <person name="Nishiyama T."/>
            <person name="Hasebe M."/>
            <person name="Bowman J.L."/>
            <person name="Gribskov M."/>
            <person name="dePamphilis C."/>
            <person name="Albert V.A."/>
            <person name="Aono N."/>
            <person name="Aoyama T."/>
            <person name="Ambrose B.A."/>
            <person name="Ashton N.W."/>
            <person name="Axtell M.J."/>
            <person name="Barker E."/>
            <person name="Barker M.S."/>
            <person name="Bennetzen J.L."/>
            <person name="Bonawitz N.D."/>
            <person name="Chapple C."/>
            <person name="Cheng C."/>
            <person name="Correa L.G."/>
            <person name="Dacre M."/>
            <person name="DeBarry J."/>
            <person name="Dreyer I."/>
            <person name="Elias M."/>
            <person name="Engstrom E.M."/>
            <person name="Estelle M."/>
            <person name="Feng L."/>
            <person name="Finet C."/>
            <person name="Floyd S.K."/>
            <person name="Frommer W.B."/>
            <person name="Fujita T."/>
            <person name="Gramzow L."/>
            <person name="Gutensohn M."/>
            <person name="Harholt J."/>
            <person name="Hattori M."/>
            <person name="Heyl A."/>
            <person name="Hirai T."/>
            <person name="Hiwatashi Y."/>
            <person name="Ishikawa M."/>
            <person name="Iwata M."/>
            <person name="Karol K.G."/>
            <person name="Koehler B."/>
            <person name="Kolukisaoglu U."/>
            <person name="Kubo M."/>
            <person name="Kurata T."/>
            <person name="Lalonde S."/>
            <person name="Li K."/>
            <person name="Li Y."/>
            <person name="Litt A."/>
            <person name="Lyons E."/>
            <person name="Manning G."/>
            <person name="Maruyama T."/>
            <person name="Michael T.P."/>
            <person name="Mikami K."/>
            <person name="Miyazaki S."/>
            <person name="Morinaga S."/>
            <person name="Murata T."/>
            <person name="Mueller-Roeber B."/>
            <person name="Nelson D.R."/>
            <person name="Obara M."/>
            <person name="Oguri Y."/>
            <person name="Olmstead R.G."/>
            <person name="Onodera N."/>
            <person name="Petersen B.L."/>
            <person name="Pils B."/>
            <person name="Prigge M."/>
            <person name="Rensing S.A."/>
            <person name="Riano-Pachon D.M."/>
            <person name="Roberts A.W."/>
            <person name="Sato Y."/>
            <person name="Scheller H.V."/>
            <person name="Schulz B."/>
            <person name="Schulz C."/>
            <person name="Shakirov E.V."/>
            <person name="Shibagaki N."/>
            <person name="Shinohara N."/>
            <person name="Shippen D.E."/>
            <person name="Soerensen I."/>
            <person name="Sotooka R."/>
            <person name="Sugimoto N."/>
            <person name="Sugita M."/>
            <person name="Sumikawa N."/>
            <person name="Tanurdzic M."/>
            <person name="Theissen G."/>
            <person name="Ulvskov P."/>
            <person name="Wakazuki S."/>
            <person name="Weng J.K."/>
            <person name="Willats W.W."/>
            <person name="Wipf D."/>
            <person name="Wolf P.G."/>
            <person name="Yang L."/>
            <person name="Zimmer A.D."/>
            <person name="Zhu Q."/>
            <person name="Mitros T."/>
            <person name="Hellsten U."/>
            <person name="Loque D."/>
            <person name="Otillar R."/>
            <person name="Salamov A."/>
            <person name="Schmutz J."/>
            <person name="Shapiro H."/>
            <person name="Lindquist E."/>
            <person name="Lucas S."/>
            <person name="Rokhsar D."/>
            <person name="Grigoriev I.V."/>
        </authorList>
    </citation>
    <scope>NUCLEOTIDE SEQUENCE [LARGE SCALE GENOMIC DNA]</scope>
</reference>
<dbReference type="KEGG" id="smo:SELMODRAFT_437528"/>
<keyword evidence="2" id="KW-1185">Reference proteome</keyword>
<evidence type="ECO:0000313" key="1">
    <source>
        <dbReference type="EMBL" id="EFJ37987.1"/>
    </source>
</evidence>
<accession>D8QMU1</accession>